<reference evidence="1 2" key="1">
    <citation type="submission" date="2017-02" db="EMBL/GenBank/DDBJ databases">
        <title>Genome sequence of the nitrite-oxidizing bacterium Nitrobacter vulgaris strain Ab1.</title>
        <authorList>
            <person name="Mellbye B.L."/>
            <person name="Davis E.W."/>
            <person name="Spieck E."/>
            <person name="Chang J.H."/>
            <person name="Bottomley P.J."/>
            <person name="Sayavedra-Soto L.A."/>
        </authorList>
    </citation>
    <scope>NUCLEOTIDE SEQUENCE [LARGE SCALE GENOMIC DNA]</scope>
    <source>
        <strain evidence="1 2">Ab1</strain>
    </source>
</reference>
<dbReference type="RefSeq" id="WP_079448132.1">
    <property type="nucleotide sequence ID" value="NZ_JAVDPZ010000012.1"/>
</dbReference>
<sequence>MFQTSAGFLAGLAATLSLGAVHLESGHQAASPDANAAVYRAVKSDLGIVPSPHAIGRTISIRMESLPRMSIVFRIPRSPGREVNDHTTTKQDSHHAPAMQVKRTIACEPVVSMLTDVAKQLQPGRCVT</sequence>
<evidence type="ECO:0000313" key="2">
    <source>
        <dbReference type="Proteomes" id="UP000189940"/>
    </source>
</evidence>
<protein>
    <submittedName>
        <fullName evidence="1">Uncharacterized protein</fullName>
    </submittedName>
</protein>
<gene>
    <name evidence="1" type="ORF">B2M20_16065</name>
</gene>
<dbReference type="EMBL" id="MWPQ01000055">
    <property type="protein sequence ID" value="OPH81782.1"/>
    <property type="molecule type" value="Genomic_DNA"/>
</dbReference>
<comment type="caution">
    <text evidence="1">The sequence shown here is derived from an EMBL/GenBank/DDBJ whole genome shotgun (WGS) entry which is preliminary data.</text>
</comment>
<dbReference type="Proteomes" id="UP000189940">
    <property type="component" value="Unassembled WGS sequence"/>
</dbReference>
<proteinExistence type="predicted"/>
<keyword evidence="2" id="KW-1185">Reference proteome</keyword>
<dbReference type="OrthoDB" id="8234890at2"/>
<name>A0A1V4HVZ3_NITVU</name>
<evidence type="ECO:0000313" key="1">
    <source>
        <dbReference type="EMBL" id="OPH81782.1"/>
    </source>
</evidence>
<organism evidence="1 2">
    <name type="scientific">Nitrobacter vulgaris</name>
    <dbReference type="NCBI Taxonomy" id="29421"/>
    <lineage>
        <taxon>Bacteria</taxon>
        <taxon>Pseudomonadati</taxon>
        <taxon>Pseudomonadota</taxon>
        <taxon>Alphaproteobacteria</taxon>
        <taxon>Hyphomicrobiales</taxon>
        <taxon>Nitrobacteraceae</taxon>
        <taxon>Nitrobacter</taxon>
    </lineage>
</organism>
<dbReference type="AlphaFoldDB" id="A0A1V4HVZ3"/>
<accession>A0A1V4HVZ3</accession>